<keyword evidence="4 8" id="KW-0853">WD repeat</keyword>
<keyword evidence="7" id="KW-0206">Cytoskeleton</keyword>
<dbReference type="GO" id="GO:0005874">
    <property type="term" value="C:microtubule"/>
    <property type="evidence" value="ECO:0007669"/>
    <property type="project" value="UniProtKB-KW"/>
</dbReference>
<dbReference type="InterPro" id="IPR055442">
    <property type="entry name" value="Beta-prop_EML-like_2nd"/>
</dbReference>
<comment type="subcellular location">
    <subcellularLocation>
        <location evidence="1">Cytoplasm</location>
        <location evidence="1">Cytoskeleton</location>
    </subcellularLocation>
</comment>
<dbReference type="PROSITE" id="PS50082">
    <property type="entry name" value="WD_REPEATS_2"/>
    <property type="match status" value="3"/>
</dbReference>
<proteinExistence type="inferred from homology"/>
<sequence>MSQHNPQFRLYSSVPFPDDSASAASSMEVTDRIASLEQRVQMQEDEIQLLKSALADVVRRLNISEEQQAMLSRKGPTKARPMIAALPLRSTVNNGTVLPKKGGTLPSPSGSKKDNNSPATKSLSHLPRFLLRPPYSTVKRTSSSEQVGPNNRKDSGVDSKSNRTRAGSTGSNSSGKKATENKQREPVFSAGMRRVTHCKDEGYVKMYLKGRPITMYMPRDLVDTYCLEAKADLPPKKLKLDWVYGYRGRDCRSNLYLLPTGETVYFIASVVVLYNVDEQLQRHYTGHTDDIKCLAVHPDKITIATGQVAGTSSDGKQQLAPHVRVWDSVSLNTLHILGTGFFDRALVCLSFSKSNGGSWLCVVDDSSDHILSVWDWQREERLAEVKCSNESVFAADFHPTDANIIVTCGKSHLYFWSLEKGSLVKKQGLFEKQEKPKFVLSVTFSENGDAITGDSSGNILVWGKGSNRISLAIQGAHEASVFALCMLRNGTLLSGGKDRKLISWDENYQKIQTVEVSELYGPIRTVAEGRGETVLIGTTKNYVLQGSLYGEFIPITQGHTDELWGLTVHPLKHQFLTCGHDKHVCLWDSASHQPIWTKTLEDAAQSAGFHPSGATVAIGTQSGRWLVLDTESKDLVTVHTDGNDQLSVMRFSPDGHFLAIGSHDNYIYMYAVAENGKKYSRVGKCSGHSSFITHLDWSVDSQYLVSNSGDYEILYWIPSVCKQVVSVETTRDIEWATFTCILGFHVFGLWPDGSDGTDINAVCSSNSKKLLVTGDDFGKVHLFSFPCSQSRAPSHIYGGHSSHVTNVHFLNDDSQLISTGGKDMSVMQWRVV</sequence>
<feature type="compositionally biased region" description="Basic and acidic residues" evidence="10">
    <location>
        <begin position="151"/>
        <end position="161"/>
    </location>
</feature>
<evidence type="ECO:0000256" key="3">
    <source>
        <dbReference type="ARBA" id="ARBA00022490"/>
    </source>
</evidence>
<dbReference type="Pfam" id="PF03451">
    <property type="entry name" value="HELP"/>
    <property type="match status" value="1"/>
</dbReference>
<dbReference type="InterPro" id="IPR050630">
    <property type="entry name" value="WD_repeat_EMAP"/>
</dbReference>
<dbReference type="PANTHER" id="PTHR13720">
    <property type="entry name" value="WD-40 REPEAT PROTEIN"/>
    <property type="match status" value="1"/>
</dbReference>
<feature type="domain" description="EML-like first beta-propeller" evidence="11">
    <location>
        <begin position="281"/>
        <end position="546"/>
    </location>
</feature>
<feature type="coiled-coil region" evidence="9">
    <location>
        <begin position="26"/>
        <end position="53"/>
    </location>
</feature>
<comment type="similarity">
    <text evidence="2">Belongs to the WD repeat EMAP family.</text>
</comment>
<evidence type="ECO:0000259" key="11">
    <source>
        <dbReference type="Pfam" id="PF23409"/>
    </source>
</evidence>
<organism evidence="13">
    <name type="scientific">Cyprinus carpio</name>
    <name type="common">Common carp</name>
    <dbReference type="NCBI Taxonomy" id="7962"/>
    <lineage>
        <taxon>Eukaryota</taxon>
        <taxon>Metazoa</taxon>
        <taxon>Chordata</taxon>
        <taxon>Craniata</taxon>
        <taxon>Vertebrata</taxon>
        <taxon>Euteleostomi</taxon>
        <taxon>Actinopterygii</taxon>
        <taxon>Neopterygii</taxon>
        <taxon>Teleostei</taxon>
        <taxon>Ostariophysi</taxon>
        <taxon>Cypriniformes</taxon>
        <taxon>Cyprinidae</taxon>
        <taxon>Cyprininae</taxon>
        <taxon>Cyprinus</taxon>
    </lineage>
</organism>
<reference evidence="13" key="1">
    <citation type="submission" date="2025-08" db="UniProtKB">
        <authorList>
            <consortium name="RefSeq"/>
        </authorList>
    </citation>
    <scope>IDENTIFICATION</scope>
    <source>
        <tissue evidence="13">Muscle</tissue>
    </source>
</reference>
<evidence type="ECO:0000256" key="8">
    <source>
        <dbReference type="PROSITE-ProRule" id="PRU00221"/>
    </source>
</evidence>
<gene>
    <name evidence="13" type="primary">LOC109108391</name>
</gene>
<evidence type="ECO:0000256" key="4">
    <source>
        <dbReference type="ARBA" id="ARBA00022574"/>
    </source>
</evidence>
<dbReference type="SMR" id="A0A9R0BE35"/>
<keyword evidence="5" id="KW-0493">Microtubule</keyword>
<dbReference type="InterPro" id="IPR005108">
    <property type="entry name" value="HELP"/>
</dbReference>
<dbReference type="SMART" id="SM00320">
    <property type="entry name" value="WD40"/>
    <property type="match status" value="11"/>
</dbReference>
<protein>
    <submittedName>
        <fullName evidence="13">Echinoderm microtubule-associated protein-like 1 isoform X3</fullName>
    </submittedName>
</protein>
<dbReference type="Pfam" id="PF23409">
    <property type="entry name" value="Beta-prop_EML"/>
    <property type="match status" value="1"/>
</dbReference>
<evidence type="ECO:0000256" key="5">
    <source>
        <dbReference type="ARBA" id="ARBA00022701"/>
    </source>
</evidence>
<dbReference type="PROSITE" id="PS50294">
    <property type="entry name" value="WD_REPEATS_REGION"/>
    <property type="match status" value="2"/>
</dbReference>
<keyword evidence="3" id="KW-0963">Cytoplasm</keyword>
<feature type="compositionally biased region" description="Polar residues" evidence="10">
    <location>
        <begin position="164"/>
        <end position="176"/>
    </location>
</feature>
<dbReference type="GO" id="GO:0008017">
    <property type="term" value="F:microtubule binding"/>
    <property type="evidence" value="ECO:0007669"/>
    <property type="project" value="TreeGrafter"/>
</dbReference>
<evidence type="ECO:0000256" key="9">
    <source>
        <dbReference type="SAM" id="Coils"/>
    </source>
</evidence>
<feature type="repeat" description="WD" evidence="8">
    <location>
        <begin position="685"/>
        <end position="716"/>
    </location>
</feature>
<accession>A0A9R0BE35</accession>
<feature type="region of interest" description="Disordered" evidence="10">
    <location>
        <begin position="1"/>
        <end position="25"/>
    </location>
</feature>
<dbReference type="GeneID" id="109108391"/>
<dbReference type="GO" id="GO:0072686">
    <property type="term" value="C:mitotic spindle"/>
    <property type="evidence" value="ECO:0007669"/>
    <property type="project" value="TreeGrafter"/>
</dbReference>
<evidence type="ECO:0000256" key="1">
    <source>
        <dbReference type="ARBA" id="ARBA00004245"/>
    </source>
</evidence>
<dbReference type="Pfam" id="PF23414">
    <property type="entry name" value="Beta-prop_EML_2"/>
    <property type="match status" value="1"/>
</dbReference>
<evidence type="ECO:0000256" key="2">
    <source>
        <dbReference type="ARBA" id="ARBA00006489"/>
    </source>
</evidence>
<feature type="repeat" description="WD" evidence="8">
    <location>
        <begin position="797"/>
        <end position="832"/>
    </location>
</feature>
<feature type="repeat" description="WD" evidence="8">
    <location>
        <begin position="556"/>
        <end position="597"/>
    </location>
</feature>
<name>A0A9R0BE35_CYPCA</name>
<feature type="region of interest" description="Disordered" evidence="10">
    <location>
        <begin position="85"/>
        <end position="185"/>
    </location>
</feature>
<evidence type="ECO:0000259" key="12">
    <source>
        <dbReference type="Pfam" id="PF23414"/>
    </source>
</evidence>
<dbReference type="FunFam" id="2.130.10.10:FF:000011">
    <property type="entry name" value="Echinoderm microtubule-associated protein-like 2 isoform 1"/>
    <property type="match status" value="1"/>
</dbReference>
<feature type="compositionally biased region" description="Polar residues" evidence="10">
    <location>
        <begin position="138"/>
        <end position="149"/>
    </location>
</feature>
<feature type="domain" description="EML-like second beta-propeller" evidence="12">
    <location>
        <begin position="563"/>
        <end position="831"/>
    </location>
</feature>
<dbReference type="FunFam" id="2.130.10.10:FF:000005">
    <property type="entry name" value="Putative echinoderm microtubule-associated protein-like 1"/>
    <property type="match status" value="1"/>
</dbReference>
<evidence type="ECO:0000256" key="7">
    <source>
        <dbReference type="ARBA" id="ARBA00023212"/>
    </source>
</evidence>
<evidence type="ECO:0000256" key="10">
    <source>
        <dbReference type="SAM" id="MobiDB-lite"/>
    </source>
</evidence>
<keyword evidence="9" id="KW-0175">Coiled coil</keyword>
<keyword evidence="6" id="KW-0677">Repeat</keyword>
<dbReference type="CDD" id="cd21947">
    <property type="entry name" value="TD_EMAP1"/>
    <property type="match status" value="1"/>
</dbReference>
<dbReference type="Proteomes" id="UP001155660">
    <property type="component" value="Chromosome A17"/>
</dbReference>
<dbReference type="InterPro" id="IPR001680">
    <property type="entry name" value="WD40_rpt"/>
</dbReference>
<feature type="compositionally biased region" description="Polar residues" evidence="10">
    <location>
        <begin position="106"/>
        <end position="123"/>
    </location>
</feature>
<evidence type="ECO:0000313" key="13">
    <source>
        <dbReference type="RefSeq" id="XP_042630531.1"/>
    </source>
</evidence>
<evidence type="ECO:0000256" key="6">
    <source>
        <dbReference type="ARBA" id="ARBA00022737"/>
    </source>
</evidence>
<dbReference type="InterPro" id="IPR055439">
    <property type="entry name" value="Beta-prop_EML_1st"/>
</dbReference>
<dbReference type="AlphaFoldDB" id="A0A9R0BE35"/>
<dbReference type="GO" id="GO:0000226">
    <property type="term" value="P:microtubule cytoskeleton organization"/>
    <property type="evidence" value="ECO:0007669"/>
    <property type="project" value="TreeGrafter"/>
</dbReference>
<dbReference type="PANTHER" id="PTHR13720:SF22">
    <property type="entry name" value="ECHINODERM MICROTUBULE-ASSOCIATED PROTEIN-LIKE 1"/>
    <property type="match status" value="1"/>
</dbReference>
<dbReference type="RefSeq" id="XP_042630531.1">
    <property type="nucleotide sequence ID" value="XM_042774597.1"/>
</dbReference>